<dbReference type="GO" id="GO:0070901">
    <property type="term" value="P:mitochondrial tRNA methylation"/>
    <property type="evidence" value="ECO:0007669"/>
    <property type="project" value="UniProtKB-ARBA"/>
</dbReference>
<evidence type="ECO:0000256" key="8">
    <source>
        <dbReference type="ARBA" id="ARBA00023242"/>
    </source>
</evidence>
<keyword evidence="5 11" id="KW-0949">S-adenosyl-L-methionine</keyword>
<dbReference type="InterPro" id="IPR056744">
    <property type="entry name" value="TRM5/TYW2-like_N"/>
</dbReference>
<keyword evidence="4 11" id="KW-0808">Transferase</keyword>
<dbReference type="InterPro" id="IPR056743">
    <property type="entry name" value="TRM5-TYW2-like_MTfase"/>
</dbReference>
<feature type="binding site" evidence="11">
    <location>
        <position position="360"/>
    </location>
    <ligand>
        <name>S-adenosyl-L-methionine</name>
        <dbReference type="ChEBI" id="CHEBI:59789"/>
    </ligand>
</feature>
<accession>A0A8D8LQA9</accession>
<feature type="domain" description="SAM-dependent methyltransferase TRM5/TYW2-type" evidence="13">
    <location>
        <begin position="271"/>
        <end position="554"/>
    </location>
</feature>
<dbReference type="HAMAP" id="MF_03152">
    <property type="entry name" value="TRM5"/>
    <property type="match status" value="1"/>
</dbReference>
<organism evidence="14">
    <name type="scientific">Cacopsylla melanoneura</name>
    <dbReference type="NCBI Taxonomy" id="428564"/>
    <lineage>
        <taxon>Eukaryota</taxon>
        <taxon>Metazoa</taxon>
        <taxon>Ecdysozoa</taxon>
        <taxon>Arthropoda</taxon>
        <taxon>Hexapoda</taxon>
        <taxon>Insecta</taxon>
        <taxon>Pterygota</taxon>
        <taxon>Neoptera</taxon>
        <taxon>Paraneoptera</taxon>
        <taxon>Hemiptera</taxon>
        <taxon>Sternorrhyncha</taxon>
        <taxon>Psylloidea</taxon>
        <taxon>Psyllidae</taxon>
        <taxon>Psyllinae</taxon>
        <taxon>Cacopsylla</taxon>
    </lineage>
</organism>
<protein>
    <recommendedName>
        <fullName evidence="11">tRNA (guanine(37)-N1)-methyltransferase</fullName>
        <ecNumber evidence="11">2.1.1.228</ecNumber>
    </recommendedName>
    <alternativeName>
        <fullName evidence="11">M1G-methyltransferase</fullName>
    </alternativeName>
    <alternativeName>
        <fullName evidence="11">tRNA [GM37] methyltransferase</fullName>
    </alternativeName>
    <alternativeName>
        <fullName evidence="11">tRNA methyltransferase 5 homolog</fullName>
    </alternativeName>
</protein>
<dbReference type="GO" id="GO:0005634">
    <property type="term" value="C:nucleus"/>
    <property type="evidence" value="ECO:0007669"/>
    <property type="project" value="UniProtKB-SubCell"/>
</dbReference>
<evidence type="ECO:0000256" key="5">
    <source>
        <dbReference type="ARBA" id="ARBA00022691"/>
    </source>
</evidence>
<evidence type="ECO:0000256" key="7">
    <source>
        <dbReference type="ARBA" id="ARBA00023128"/>
    </source>
</evidence>
<comment type="similarity">
    <text evidence="1">Belongs to the class I-like SAM-binding methyltransferase superfamily. TRM5/TYW2 family.</text>
</comment>
<evidence type="ECO:0000313" key="14">
    <source>
        <dbReference type="EMBL" id="CAG6614374.1"/>
    </source>
</evidence>
<dbReference type="Gene3D" id="3.30.300.110">
    <property type="entry name" value="Met-10+ protein-like domains"/>
    <property type="match status" value="1"/>
</dbReference>
<evidence type="ECO:0000259" key="13">
    <source>
        <dbReference type="PROSITE" id="PS51684"/>
    </source>
</evidence>
<keyword evidence="2 11" id="KW-0963">Cytoplasm</keyword>
<feature type="binding site" evidence="11">
    <location>
        <begin position="398"/>
        <end position="399"/>
    </location>
    <ligand>
        <name>S-adenosyl-L-methionine</name>
        <dbReference type="ChEBI" id="CHEBI:59789"/>
    </ligand>
</feature>
<dbReference type="GO" id="GO:0052906">
    <property type="term" value="F:tRNA (guanine(37)-N1)-methyltransferase activity"/>
    <property type="evidence" value="ECO:0007669"/>
    <property type="project" value="UniProtKB-UniRule"/>
</dbReference>
<dbReference type="EC" id="2.1.1.228" evidence="11"/>
<comment type="subunit">
    <text evidence="11">Monomer.</text>
</comment>
<dbReference type="GO" id="GO:0005759">
    <property type="term" value="C:mitochondrial matrix"/>
    <property type="evidence" value="ECO:0007669"/>
    <property type="project" value="UniProtKB-SubCell"/>
</dbReference>
<evidence type="ECO:0000256" key="12">
    <source>
        <dbReference type="SAM" id="MobiDB-lite"/>
    </source>
</evidence>
<evidence type="ECO:0000256" key="11">
    <source>
        <dbReference type="HAMAP-Rule" id="MF_03152"/>
    </source>
</evidence>
<reference evidence="14" key="1">
    <citation type="submission" date="2021-05" db="EMBL/GenBank/DDBJ databases">
        <authorList>
            <person name="Alioto T."/>
            <person name="Alioto T."/>
            <person name="Gomez Garrido J."/>
        </authorList>
    </citation>
    <scope>NUCLEOTIDE SEQUENCE</scope>
</reference>
<comment type="subcellular location">
    <subcellularLocation>
        <location evidence="11">Mitochondrion matrix</location>
    </subcellularLocation>
    <subcellularLocation>
        <location evidence="11">Nucleus</location>
    </subcellularLocation>
    <subcellularLocation>
        <location evidence="11">Cytoplasm</location>
    </subcellularLocation>
    <text evidence="11">Predominantly in the mitochondria and in the nucleus.</text>
</comment>
<dbReference type="SUPFAM" id="SSF53335">
    <property type="entry name" value="S-adenosyl-L-methionine-dependent methyltransferases"/>
    <property type="match status" value="1"/>
</dbReference>
<dbReference type="Pfam" id="PF25133">
    <property type="entry name" value="TYW2_N_2"/>
    <property type="match status" value="1"/>
</dbReference>
<evidence type="ECO:0000256" key="10">
    <source>
        <dbReference type="ARBA" id="ARBA00047783"/>
    </source>
</evidence>
<comment type="function">
    <text evidence="11">Specifically methylates the N1 position of guanosine-37 in various cytoplasmic and mitochondrial tRNAs. Methylation is not dependent on the nature of the nucleoside 5' of the target nucleoside. This is the first step in the biosynthesis of wybutosine (yW), a modified base adjacent to the anticodon of tRNAs and required for accurate decoding.</text>
</comment>
<dbReference type="Gene3D" id="3.40.50.150">
    <property type="entry name" value="Vaccinia Virus protein VP39"/>
    <property type="match status" value="1"/>
</dbReference>
<feature type="binding site" evidence="11">
    <location>
        <position position="463"/>
    </location>
    <ligand>
        <name>S-adenosyl-L-methionine</name>
        <dbReference type="ChEBI" id="CHEBI:59789"/>
    </ligand>
</feature>
<dbReference type="Pfam" id="PF02475">
    <property type="entry name" value="TRM5-TYW2_MTfase"/>
    <property type="match status" value="1"/>
</dbReference>
<evidence type="ECO:0000256" key="6">
    <source>
        <dbReference type="ARBA" id="ARBA00022694"/>
    </source>
</evidence>
<feature type="region of interest" description="Disordered" evidence="12">
    <location>
        <begin position="561"/>
        <end position="580"/>
    </location>
</feature>
<evidence type="ECO:0000256" key="9">
    <source>
        <dbReference type="ARBA" id="ARBA00045951"/>
    </source>
</evidence>
<evidence type="ECO:0000256" key="4">
    <source>
        <dbReference type="ARBA" id="ARBA00022679"/>
    </source>
</evidence>
<evidence type="ECO:0000256" key="3">
    <source>
        <dbReference type="ARBA" id="ARBA00022603"/>
    </source>
</evidence>
<keyword evidence="6 11" id="KW-0819">tRNA processing</keyword>
<comment type="similarity">
    <text evidence="11">Belongs to the TRM5 / TYW2 family.</text>
</comment>
<name>A0A8D8LQA9_9HEMI</name>
<evidence type="ECO:0000256" key="1">
    <source>
        <dbReference type="ARBA" id="ARBA00009775"/>
    </source>
</evidence>
<evidence type="ECO:0000256" key="2">
    <source>
        <dbReference type="ARBA" id="ARBA00022490"/>
    </source>
</evidence>
<feature type="binding site" evidence="11">
    <location>
        <begin position="431"/>
        <end position="432"/>
    </location>
    <ligand>
        <name>S-adenosyl-L-methionine</name>
        <dbReference type="ChEBI" id="CHEBI:59789"/>
    </ligand>
</feature>
<dbReference type="PROSITE" id="PS51684">
    <property type="entry name" value="SAM_MT_TRM5_TYW2"/>
    <property type="match status" value="1"/>
</dbReference>
<keyword evidence="3 11" id="KW-0489">Methyltransferase</keyword>
<proteinExistence type="inferred from homology"/>
<dbReference type="InterPro" id="IPR030382">
    <property type="entry name" value="MeTrfase_TRM5/TYW2"/>
</dbReference>
<dbReference type="EMBL" id="HBUF01030112">
    <property type="protein sequence ID" value="CAG6614374.1"/>
    <property type="molecule type" value="Transcribed_RNA"/>
</dbReference>
<dbReference type="GO" id="GO:0002939">
    <property type="term" value="P:tRNA N1-guanine methylation"/>
    <property type="evidence" value="ECO:0007669"/>
    <property type="project" value="TreeGrafter"/>
</dbReference>
<dbReference type="AlphaFoldDB" id="A0A8D8LQA9"/>
<comment type="catalytic activity">
    <reaction evidence="10 11">
        <text>guanosine(37) in tRNA + S-adenosyl-L-methionine = N(1)-methylguanosine(37) in tRNA + S-adenosyl-L-homocysteine + H(+)</text>
        <dbReference type="Rhea" id="RHEA:36899"/>
        <dbReference type="Rhea" id="RHEA-COMP:10145"/>
        <dbReference type="Rhea" id="RHEA-COMP:10147"/>
        <dbReference type="ChEBI" id="CHEBI:15378"/>
        <dbReference type="ChEBI" id="CHEBI:57856"/>
        <dbReference type="ChEBI" id="CHEBI:59789"/>
        <dbReference type="ChEBI" id="CHEBI:73542"/>
        <dbReference type="ChEBI" id="CHEBI:74269"/>
        <dbReference type="EC" id="2.1.1.228"/>
    </reaction>
</comment>
<keyword evidence="8 11" id="KW-0539">Nucleus</keyword>
<dbReference type="PANTHER" id="PTHR23245:SF36">
    <property type="entry name" value="TRNA (GUANINE(37)-N1)-METHYLTRANSFERASE"/>
    <property type="match status" value="1"/>
</dbReference>
<dbReference type="InterPro" id="IPR025792">
    <property type="entry name" value="tRNA_Gua_MeTrfase_euk"/>
</dbReference>
<dbReference type="InterPro" id="IPR029063">
    <property type="entry name" value="SAM-dependent_MTases_sf"/>
</dbReference>
<dbReference type="PANTHER" id="PTHR23245">
    <property type="entry name" value="TRNA METHYLTRANSFERASE"/>
    <property type="match status" value="1"/>
</dbReference>
<comment type="function">
    <text evidence="9">Involved in mitochondrial tRNA methylation. Specifically methylates the N1 position of guanosine-37 in various tRNAs. Methylation is not dependent on the nature of the nucleoside 5' of the target nucleoside. This is the first step in the biosynthesis of wybutosine (yW), a modified base adjacent to the anticodon of tRNAs and required for accurate decoding.</text>
</comment>
<sequence>MFQRTLQHILLTSSVVILNPTTFCTFAKQAHHSAPRHFPFGHFYSDSRNNSFLNQQFKSFTKLNRKYYSSNSNTKLQDYMFPKEGLPLVNPDTSKLSAMDLCKSQLGDNFFQSVKGMKILDKSAFNVKVIFPCVIVKEADMRNVVYMLKSYQLKLRQVSPVMEYDKACIVSDTKDHLTKSKTIEQIKSDSDNKETLNVEESPNDKKRIILLNPNQVAKYDDFGTENIAKLETANVGPSSFAFVELPLTYTHFSAEEILEAILPNDVAVSSFTAVGHIVQCNLREELKDYRHIVGQVLLDKLPTCKTVVNKAHNIDNTYRNFEMELLAGEDNMITTHKENKCTFKMDFSKVYWNSRLSTEHERVVKDIQKGDLVLDAFAGVGPFVIPGAKKGAIVFANDLNPHSYEWLKQSLALNINPRKVLHTPFTATNKDAREFLQTDARAAINEWARKNTDPNARIRILMNLPARAVEFVQYLKMLKRDEYKQLKHEPLLYLYCFLPKMNLETKERIHCTHAAAELLKEHGVEFDGESMTPYFVRNVAPNKDMYKILIRMGEKLMVSEKREGDVEGQEEGVKRAKCEE</sequence>
<keyword evidence="7 11" id="KW-0496">Mitochondrion</keyword>
<dbReference type="FunFam" id="3.30.300.110:FF:000001">
    <property type="entry name" value="tRNA (guanine(37)-N1)-methyltransferase"/>
    <property type="match status" value="1"/>
</dbReference>